<organism evidence="8 9">
    <name type="scientific">Salininema proteolyticum</name>
    <dbReference type="NCBI Taxonomy" id="1607685"/>
    <lineage>
        <taxon>Bacteria</taxon>
        <taxon>Bacillati</taxon>
        <taxon>Actinomycetota</taxon>
        <taxon>Actinomycetes</taxon>
        <taxon>Glycomycetales</taxon>
        <taxon>Glycomycetaceae</taxon>
        <taxon>Salininema</taxon>
    </lineage>
</organism>
<dbReference type="NCBIfam" id="TIGR01770">
    <property type="entry name" value="NDH_I_N"/>
    <property type="match status" value="1"/>
</dbReference>
<feature type="transmembrane region" description="Helical" evidence="5">
    <location>
        <begin position="341"/>
        <end position="361"/>
    </location>
</feature>
<comment type="subcellular location">
    <subcellularLocation>
        <location evidence="5">Cell membrane</location>
        <topology evidence="5">Multi-pass membrane protein</topology>
    </subcellularLocation>
    <subcellularLocation>
        <location evidence="1">Endomembrane system</location>
        <topology evidence="1">Multi-pass membrane protein</topology>
    </subcellularLocation>
    <subcellularLocation>
        <location evidence="6">Membrane</location>
        <topology evidence="6">Multi-pass membrane protein</topology>
    </subcellularLocation>
</comment>
<evidence type="ECO:0000259" key="7">
    <source>
        <dbReference type="Pfam" id="PF00361"/>
    </source>
</evidence>
<feature type="transmembrane region" description="Helical" evidence="5">
    <location>
        <begin position="313"/>
        <end position="334"/>
    </location>
</feature>
<evidence type="ECO:0000313" key="9">
    <source>
        <dbReference type="Proteomes" id="UP001595823"/>
    </source>
</evidence>
<feature type="transmembrane region" description="Helical" evidence="5">
    <location>
        <begin position="447"/>
        <end position="473"/>
    </location>
</feature>
<comment type="catalytic activity">
    <reaction evidence="5">
        <text>a quinone + NADH + 5 H(+)(in) = a quinol + NAD(+) + 4 H(+)(out)</text>
        <dbReference type="Rhea" id="RHEA:57888"/>
        <dbReference type="ChEBI" id="CHEBI:15378"/>
        <dbReference type="ChEBI" id="CHEBI:24646"/>
        <dbReference type="ChEBI" id="CHEBI:57540"/>
        <dbReference type="ChEBI" id="CHEBI:57945"/>
        <dbReference type="ChEBI" id="CHEBI:132124"/>
    </reaction>
</comment>
<feature type="transmembrane region" description="Helical" evidence="5">
    <location>
        <begin position="201"/>
        <end position="225"/>
    </location>
</feature>
<feature type="transmembrane region" description="Helical" evidence="5">
    <location>
        <begin position="6"/>
        <end position="26"/>
    </location>
</feature>
<dbReference type="NCBIfam" id="NF004441">
    <property type="entry name" value="PRK05777.1-4"/>
    <property type="match status" value="1"/>
</dbReference>
<feature type="domain" description="NADH:quinone oxidoreductase/Mrp antiporter transmembrane" evidence="7">
    <location>
        <begin position="165"/>
        <end position="459"/>
    </location>
</feature>
<dbReference type="Pfam" id="PF00361">
    <property type="entry name" value="Proton_antipo_M"/>
    <property type="match status" value="1"/>
</dbReference>
<comment type="function">
    <text evidence="5">NDH-1 shuttles electrons from NADH, via FMN and iron-sulfur (Fe-S) centers, to quinones in the respiratory chain. The immediate electron acceptor for the enzyme in this species is believed to be a menaquinone. Couples the redox reaction to proton translocation (for every two electrons transferred, four hydrogen ions are translocated across the cytoplasmic membrane), and thus conserves the redox energy in a proton gradient.</text>
</comment>
<dbReference type="HAMAP" id="MF_00445">
    <property type="entry name" value="NDH1_NuoN_1"/>
    <property type="match status" value="1"/>
</dbReference>
<feature type="transmembrane region" description="Helical" evidence="5">
    <location>
        <begin position="245"/>
        <end position="269"/>
    </location>
</feature>
<evidence type="ECO:0000256" key="1">
    <source>
        <dbReference type="ARBA" id="ARBA00004127"/>
    </source>
</evidence>
<keyword evidence="5" id="KW-0813">Transport</keyword>
<evidence type="ECO:0000256" key="2">
    <source>
        <dbReference type="ARBA" id="ARBA00022692"/>
    </source>
</evidence>
<feature type="transmembrane region" description="Helical" evidence="5">
    <location>
        <begin position="409"/>
        <end position="427"/>
    </location>
</feature>
<name>A0ABV8TXE5_9ACTN</name>
<keyword evidence="3 5" id="KW-1133">Transmembrane helix</keyword>
<keyword evidence="5" id="KW-0874">Quinone</keyword>
<dbReference type="EC" id="7.1.1.-" evidence="5"/>
<proteinExistence type="inferred from homology"/>
<feature type="transmembrane region" description="Helical" evidence="5">
    <location>
        <begin position="367"/>
        <end position="388"/>
    </location>
</feature>
<evidence type="ECO:0000313" key="8">
    <source>
        <dbReference type="EMBL" id="MFC4335352.1"/>
    </source>
</evidence>
<feature type="transmembrane region" description="Helical" evidence="5">
    <location>
        <begin position="148"/>
        <end position="165"/>
    </location>
</feature>
<keyword evidence="5" id="KW-1003">Cell membrane</keyword>
<evidence type="ECO:0000256" key="5">
    <source>
        <dbReference type="HAMAP-Rule" id="MF_00445"/>
    </source>
</evidence>
<dbReference type="InterPro" id="IPR010096">
    <property type="entry name" value="NADH-Q_OxRdtase_suN/2"/>
</dbReference>
<reference evidence="9" key="1">
    <citation type="journal article" date="2019" name="Int. J. Syst. Evol. Microbiol.">
        <title>The Global Catalogue of Microorganisms (GCM) 10K type strain sequencing project: providing services to taxonomists for standard genome sequencing and annotation.</title>
        <authorList>
            <consortium name="The Broad Institute Genomics Platform"/>
            <consortium name="The Broad Institute Genome Sequencing Center for Infectious Disease"/>
            <person name="Wu L."/>
            <person name="Ma J."/>
        </authorList>
    </citation>
    <scope>NUCLEOTIDE SEQUENCE [LARGE SCALE GENOMIC DNA]</scope>
    <source>
        <strain evidence="9">IBRC-M 10908</strain>
    </source>
</reference>
<gene>
    <name evidence="5 8" type="primary">nuoN</name>
    <name evidence="8" type="ORF">ACFPET_09095</name>
</gene>
<evidence type="ECO:0000256" key="6">
    <source>
        <dbReference type="RuleBase" id="RU000320"/>
    </source>
</evidence>
<protein>
    <recommendedName>
        <fullName evidence="5">NADH-quinone oxidoreductase subunit N</fullName>
        <ecNumber evidence="5">7.1.1.-</ecNumber>
    </recommendedName>
    <alternativeName>
        <fullName evidence="5">NADH dehydrogenase I subunit N</fullName>
    </alternativeName>
    <alternativeName>
        <fullName evidence="5">NDH-1 subunit N</fullName>
    </alternativeName>
</protein>
<feature type="transmembrane region" description="Helical" evidence="5">
    <location>
        <begin position="485"/>
        <end position="507"/>
    </location>
</feature>
<keyword evidence="5" id="KW-0520">NAD</keyword>
<comment type="subunit">
    <text evidence="5">NDH-1 is composed of 14 different subunits. Subunits NuoA, H, J, K, L, M, N constitute the membrane sector of the complex.</text>
</comment>
<keyword evidence="4 5" id="KW-0472">Membrane</keyword>
<evidence type="ECO:0000256" key="3">
    <source>
        <dbReference type="ARBA" id="ARBA00022989"/>
    </source>
</evidence>
<keyword evidence="9" id="KW-1185">Reference proteome</keyword>
<sequence>METIIEWDAIAPVIAIFTAGFVGLLVETFVRSKKDPEGTALWRSRIQLSLGLAAIALSIGFIAGQWGRETTAFNMAQDGVLARPIFSAYIDGPGLFLQGTLLVLTAVALLFIAEQRTVKGGDFVAQAAVVADSEADLQQRKLIGATEIYPLTMFALTGMLVFVVAGDLLTMFVALELMSIPLYLLCGMAKRRRLVSQEAAFKYFLLGAFSSAFFVYGMAMLYGFSGTVALEGIAYMTMNPEQPVVLLYIGIAMLAVGLLFKAAAVPFHMWTPDVYTGAPSAITALMASTVKVAAIGGMLRVFNTAFAPESQNWHTILTIVAVVTMLGGAIWAVTQRNIKRLLAYSSIANAGYLLIGVIALGEAVGATLFYLVAYGFTVIAAFAVVSLVRDGDNEATDLSRWAGLGKHNPLLAIVVTVLMLALAGIPFTSGFTAKFGLFAAGIGAGEIWLVMVAVVSSAILAFPYLRIVVLIWLNEPAPDAPHVALPSPMAGAVVTLGVVATLVLGLLPSTLLDLANSASTFLTVAS</sequence>
<dbReference type="PANTHER" id="PTHR22773">
    <property type="entry name" value="NADH DEHYDROGENASE"/>
    <property type="match status" value="1"/>
</dbReference>
<keyword evidence="2 5" id="KW-0812">Transmembrane</keyword>
<feature type="transmembrane region" description="Helical" evidence="5">
    <location>
        <begin position="171"/>
        <end position="189"/>
    </location>
</feature>
<comment type="similarity">
    <text evidence="5">Belongs to the complex I subunit 2 family.</text>
</comment>
<evidence type="ECO:0000256" key="4">
    <source>
        <dbReference type="ARBA" id="ARBA00023136"/>
    </source>
</evidence>
<feature type="transmembrane region" description="Helical" evidence="5">
    <location>
        <begin position="95"/>
        <end position="113"/>
    </location>
</feature>
<keyword evidence="5" id="KW-1278">Translocase</keyword>
<feature type="transmembrane region" description="Helical" evidence="5">
    <location>
        <begin position="46"/>
        <end position="66"/>
    </location>
</feature>
<dbReference type="Proteomes" id="UP001595823">
    <property type="component" value="Unassembled WGS sequence"/>
</dbReference>
<feature type="transmembrane region" description="Helical" evidence="5">
    <location>
        <begin position="281"/>
        <end position="301"/>
    </location>
</feature>
<accession>A0ABV8TXE5</accession>
<dbReference type="InterPro" id="IPR001750">
    <property type="entry name" value="ND/Mrp_TM"/>
</dbReference>
<dbReference type="EMBL" id="JBHSDK010000013">
    <property type="protein sequence ID" value="MFC4335352.1"/>
    <property type="molecule type" value="Genomic_DNA"/>
</dbReference>
<dbReference type="RefSeq" id="WP_380620055.1">
    <property type="nucleotide sequence ID" value="NZ_JBHSDK010000013.1"/>
</dbReference>
<comment type="caution">
    <text evidence="8">The sequence shown here is derived from an EMBL/GenBank/DDBJ whole genome shotgun (WGS) entry which is preliminary data.</text>
</comment>